<dbReference type="Proteomes" id="UP001597267">
    <property type="component" value="Unassembled WGS sequence"/>
</dbReference>
<evidence type="ECO:0008006" key="4">
    <source>
        <dbReference type="Google" id="ProtNLM"/>
    </source>
</evidence>
<evidence type="ECO:0000313" key="2">
    <source>
        <dbReference type="EMBL" id="MFD1670951.1"/>
    </source>
</evidence>
<proteinExistence type="predicted"/>
<keyword evidence="1" id="KW-0812">Transmembrane</keyword>
<organism evidence="2 3">
    <name type="scientific">Agrilactobacillus yilanensis</name>
    <dbReference type="NCBI Taxonomy" id="2485997"/>
    <lineage>
        <taxon>Bacteria</taxon>
        <taxon>Bacillati</taxon>
        <taxon>Bacillota</taxon>
        <taxon>Bacilli</taxon>
        <taxon>Lactobacillales</taxon>
        <taxon>Lactobacillaceae</taxon>
        <taxon>Agrilactobacillus</taxon>
    </lineage>
</organism>
<feature type="transmembrane region" description="Helical" evidence="1">
    <location>
        <begin position="95"/>
        <end position="117"/>
    </location>
</feature>
<comment type="caution">
    <text evidence="2">The sequence shown here is derived from an EMBL/GenBank/DDBJ whole genome shotgun (WGS) entry which is preliminary data.</text>
</comment>
<evidence type="ECO:0000256" key="1">
    <source>
        <dbReference type="SAM" id="Phobius"/>
    </source>
</evidence>
<name>A0ABW4J3K8_9LACO</name>
<dbReference type="RefSeq" id="WP_125714070.1">
    <property type="nucleotide sequence ID" value="NZ_JBHTOP010000003.1"/>
</dbReference>
<keyword evidence="1" id="KW-0472">Membrane</keyword>
<reference evidence="3" key="1">
    <citation type="journal article" date="2019" name="Int. J. Syst. Evol. Microbiol.">
        <title>The Global Catalogue of Microorganisms (GCM) 10K type strain sequencing project: providing services to taxonomists for standard genome sequencing and annotation.</title>
        <authorList>
            <consortium name="The Broad Institute Genomics Platform"/>
            <consortium name="The Broad Institute Genome Sequencing Center for Infectious Disease"/>
            <person name="Wu L."/>
            <person name="Ma J."/>
        </authorList>
    </citation>
    <scope>NUCLEOTIDE SEQUENCE [LARGE SCALE GENOMIC DNA]</scope>
    <source>
        <strain evidence="3">CCM 8896</strain>
    </source>
</reference>
<gene>
    <name evidence="2" type="ORF">ACFQ5M_02435</name>
</gene>
<keyword evidence="1" id="KW-1133">Transmembrane helix</keyword>
<sequence>MSIVHLGFNFSILSVTTQQAAVKDLITPSTMLNMLLRTIGQTLLAAIYGLIFNSFVDSQLSGNTAGISLKLVNTLNSSKTIAQTDPTILESARQIVFGGIHTIFLLVLIMIIGGLIINRFAWTTRFLKGEMNHD</sequence>
<protein>
    <recommendedName>
        <fullName evidence="4">MFS transporter</fullName>
    </recommendedName>
</protein>
<keyword evidence="3" id="KW-1185">Reference proteome</keyword>
<evidence type="ECO:0000313" key="3">
    <source>
        <dbReference type="Proteomes" id="UP001597267"/>
    </source>
</evidence>
<accession>A0ABW4J3K8</accession>
<feature type="transmembrane region" description="Helical" evidence="1">
    <location>
        <begin position="35"/>
        <end position="56"/>
    </location>
</feature>
<dbReference type="EMBL" id="JBHTOP010000003">
    <property type="protein sequence ID" value="MFD1670951.1"/>
    <property type="molecule type" value="Genomic_DNA"/>
</dbReference>